<dbReference type="RefSeq" id="WP_168113903.1">
    <property type="nucleotide sequence ID" value="NZ_BOON01000052.1"/>
</dbReference>
<feature type="transmembrane region" description="Helical" evidence="1">
    <location>
        <begin position="12"/>
        <end position="30"/>
    </location>
</feature>
<keyword evidence="1" id="KW-0472">Membrane</keyword>
<sequence>MNIPWADISSAAQAFGSVAAALIAAYAAFLSRSAAGRSNEASATANAAAAKLAAIESQRRKSELCPRLRVICEPFNLGSDILRLRVMLVGPPGLDRLDRLTVTIRDDHFRRGEHQQIMGGPTADEIKRHIWGPYHFMRFTGPNDARADDTGRTTVYDADLPIGEELPFQLEHTLPGHWMNSMSQEDWLRQRGTVVRIAFTAEHKEYGTWYLPCEIDTATLPVKIYVPQAES</sequence>
<dbReference type="Proteomes" id="UP000599074">
    <property type="component" value="Unassembled WGS sequence"/>
</dbReference>
<evidence type="ECO:0000256" key="1">
    <source>
        <dbReference type="SAM" id="Phobius"/>
    </source>
</evidence>
<evidence type="ECO:0000313" key="2">
    <source>
        <dbReference type="EMBL" id="GII25500.1"/>
    </source>
</evidence>
<keyword evidence="3" id="KW-1185">Reference proteome</keyword>
<protein>
    <submittedName>
        <fullName evidence="2">Uncharacterized protein</fullName>
    </submittedName>
</protein>
<reference evidence="2" key="1">
    <citation type="submission" date="2021-01" db="EMBL/GenBank/DDBJ databases">
        <title>Whole genome shotgun sequence of Planosporangium mesophilum NBRC 109066.</title>
        <authorList>
            <person name="Komaki H."/>
            <person name="Tamura T."/>
        </authorList>
    </citation>
    <scope>NUCLEOTIDE SEQUENCE</scope>
    <source>
        <strain evidence="2">NBRC 109066</strain>
    </source>
</reference>
<dbReference type="AlphaFoldDB" id="A0A8J3TQH4"/>
<keyword evidence="1" id="KW-1133">Transmembrane helix</keyword>
<keyword evidence="1" id="KW-0812">Transmembrane</keyword>
<comment type="caution">
    <text evidence="2">The sequence shown here is derived from an EMBL/GenBank/DDBJ whole genome shotgun (WGS) entry which is preliminary data.</text>
</comment>
<gene>
    <name evidence="2" type="ORF">Pme01_50970</name>
</gene>
<accession>A0A8J3TQH4</accession>
<name>A0A8J3TQH4_9ACTN</name>
<evidence type="ECO:0000313" key="3">
    <source>
        <dbReference type="Proteomes" id="UP000599074"/>
    </source>
</evidence>
<proteinExistence type="predicted"/>
<dbReference type="EMBL" id="BOON01000052">
    <property type="protein sequence ID" value="GII25500.1"/>
    <property type="molecule type" value="Genomic_DNA"/>
</dbReference>
<organism evidence="2 3">
    <name type="scientific">Planosporangium mesophilum</name>
    <dbReference type="NCBI Taxonomy" id="689768"/>
    <lineage>
        <taxon>Bacteria</taxon>
        <taxon>Bacillati</taxon>
        <taxon>Actinomycetota</taxon>
        <taxon>Actinomycetes</taxon>
        <taxon>Micromonosporales</taxon>
        <taxon>Micromonosporaceae</taxon>
        <taxon>Planosporangium</taxon>
    </lineage>
</organism>